<feature type="region of interest" description="Disordered" evidence="10">
    <location>
        <begin position="19"/>
        <end position="64"/>
    </location>
</feature>
<feature type="compositionally biased region" description="Low complexity" evidence="10">
    <location>
        <begin position="525"/>
        <end position="546"/>
    </location>
</feature>
<evidence type="ECO:0000256" key="4">
    <source>
        <dbReference type="ARBA" id="ARBA00013533"/>
    </source>
</evidence>
<evidence type="ECO:0000259" key="12">
    <source>
        <dbReference type="Pfam" id="PF09335"/>
    </source>
</evidence>
<organism evidence="13 14">
    <name type="scientific">Somion occarium</name>
    <dbReference type="NCBI Taxonomy" id="3059160"/>
    <lineage>
        <taxon>Eukaryota</taxon>
        <taxon>Fungi</taxon>
        <taxon>Dikarya</taxon>
        <taxon>Basidiomycota</taxon>
        <taxon>Agaricomycotina</taxon>
        <taxon>Agaricomycetes</taxon>
        <taxon>Polyporales</taxon>
        <taxon>Cerrenaceae</taxon>
        <taxon>Somion</taxon>
    </lineage>
</organism>
<evidence type="ECO:0000256" key="11">
    <source>
        <dbReference type="SAM" id="Phobius"/>
    </source>
</evidence>
<feature type="region of interest" description="Disordered" evidence="10">
    <location>
        <begin position="354"/>
        <end position="389"/>
    </location>
</feature>
<evidence type="ECO:0000256" key="6">
    <source>
        <dbReference type="ARBA" id="ARBA00022692"/>
    </source>
</evidence>
<keyword evidence="6 11" id="KW-0812">Transmembrane</keyword>
<feature type="compositionally biased region" description="Polar residues" evidence="10">
    <location>
        <begin position="547"/>
        <end position="562"/>
    </location>
</feature>
<dbReference type="InterPro" id="IPR032816">
    <property type="entry name" value="VTT_dom"/>
</dbReference>
<keyword evidence="14" id="KW-1185">Reference proteome</keyword>
<dbReference type="EMBL" id="OZ037952">
    <property type="protein sequence ID" value="CAL1715906.1"/>
    <property type="molecule type" value="Genomic_DNA"/>
</dbReference>
<comment type="subcellular location">
    <subcellularLocation>
        <location evidence="2">Golgi apparatus membrane</location>
        <topology evidence="2">Multi-pass membrane protein</topology>
    </subcellularLocation>
</comment>
<feature type="compositionally biased region" description="Polar residues" evidence="10">
    <location>
        <begin position="414"/>
        <end position="429"/>
    </location>
</feature>
<gene>
    <name evidence="13" type="ORF">GFSPODELE1_LOCUS10487</name>
</gene>
<keyword evidence="8" id="KW-0333">Golgi apparatus</keyword>
<dbReference type="Pfam" id="PF09335">
    <property type="entry name" value="VTT_dom"/>
    <property type="match status" value="1"/>
</dbReference>
<evidence type="ECO:0000256" key="3">
    <source>
        <dbReference type="ARBA" id="ARBA00008640"/>
    </source>
</evidence>
<feature type="transmembrane region" description="Helical" evidence="11">
    <location>
        <begin position="112"/>
        <end position="130"/>
    </location>
</feature>
<dbReference type="Proteomes" id="UP001497453">
    <property type="component" value="Chromosome 9"/>
</dbReference>
<reference evidence="14" key="1">
    <citation type="submission" date="2024-04" db="EMBL/GenBank/DDBJ databases">
        <authorList>
            <person name="Shaw F."/>
            <person name="Minotto A."/>
        </authorList>
    </citation>
    <scope>NUCLEOTIDE SEQUENCE [LARGE SCALE GENOMIC DNA]</scope>
</reference>
<feature type="region of interest" description="Disordered" evidence="10">
    <location>
        <begin position="403"/>
        <end position="577"/>
    </location>
</feature>
<evidence type="ECO:0000256" key="2">
    <source>
        <dbReference type="ARBA" id="ARBA00004653"/>
    </source>
</evidence>
<dbReference type="PANTHER" id="PTHR47549:SF2">
    <property type="entry name" value="GOLGI APPARATUS MEMBRANE PROTEIN TVP38"/>
    <property type="match status" value="1"/>
</dbReference>
<keyword evidence="9 11" id="KW-0472">Membrane</keyword>
<evidence type="ECO:0000256" key="10">
    <source>
        <dbReference type="SAM" id="MobiDB-lite"/>
    </source>
</evidence>
<evidence type="ECO:0000256" key="9">
    <source>
        <dbReference type="ARBA" id="ARBA00023136"/>
    </source>
</evidence>
<evidence type="ECO:0000256" key="7">
    <source>
        <dbReference type="ARBA" id="ARBA00022989"/>
    </source>
</evidence>
<evidence type="ECO:0000313" key="14">
    <source>
        <dbReference type="Proteomes" id="UP001497453"/>
    </source>
</evidence>
<feature type="compositionally biased region" description="Polar residues" evidence="10">
    <location>
        <begin position="451"/>
        <end position="465"/>
    </location>
</feature>
<proteinExistence type="inferred from homology"/>
<feature type="compositionally biased region" description="Basic and acidic residues" evidence="10">
    <location>
        <begin position="40"/>
        <end position="64"/>
    </location>
</feature>
<feature type="compositionally biased region" description="Polar residues" evidence="10">
    <location>
        <begin position="367"/>
        <end position="385"/>
    </location>
</feature>
<accession>A0ABP1E767</accession>
<feature type="transmembrane region" description="Helical" evidence="11">
    <location>
        <begin position="300"/>
        <end position="321"/>
    </location>
</feature>
<comment type="function">
    <text evidence="1">Golgi membrane protein involved in vesicular trafficking and spindle migration.</text>
</comment>
<dbReference type="InterPro" id="IPR051076">
    <property type="entry name" value="Golgi_membrane_TVP38/TMEM64"/>
</dbReference>
<dbReference type="PANTHER" id="PTHR47549">
    <property type="entry name" value="GOLGI APPARATUS MEMBRANE PROTEIN TVP38-RELATED"/>
    <property type="match status" value="1"/>
</dbReference>
<evidence type="ECO:0000313" key="13">
    <source>
        <dbReference type="EMBL" id="CAL1715906.1"/>
    </source>
</evidence>
<feature type="transmembrane region" description="Helical" evidence="11">
    <location>
        <begin position="175"/>
        <end position="196"/>
    </location>
</feature>
<evidence type="ECO:0000256" key="1">
    <source>
        <dbReference type="ARBA" id="ARBA00002978"/>
    </source>
</evidence>
<comment type="similarity">
    <text evidence="3">Belongs to the TVP38/TMEM64 family.</text>
</comment>
<feature type="domain" description="VTT" evidence="12">
    <location>
        <begin position="170"/>
        <end position="283"/>
    </location>
</feature>
<evidence type="ECO:0000256" key="8">
    <source>
        <dbReference type="ARBA" id="ARBA00023034"/>
    </source>
</evidence>
<name>A0ABP1E767_9APHY</name>
<evidence type="ECO:0000256" key="5">
    <source>
        <dbReference type="ARBA" id="ARBA00020673"/>
    </source>
</evidence>
<sequence length="633" mass="69953">MTSSYQAYGANIPTLPYSNAAPNNSAGYPPHHQHTTGYSERPEPKGWRRDAPPLKREDSVSSKDGDTVVLMREVSRTPSPTPSEVVELNKTSLFDFKAMLSWRYWIRKEWRWYYLIGTIALVFVILFTVYHKQIVNWLHPAAKWMHDLPAGWLIPIAIFFVISFPPLFGHEILAILCGLVWGLGPGFGIVAAGTFIGELGNFYAFKYCCSVRGEKYERTKLSYAYLARVVRDGGFRIALIARFSAIPGHFTTAVFSTCGMDVWTFSLAAILSLPKQFLTVYLGVALEQSETGETSKTDTIIKTVVIVITTIVTIGAMWYVYRKMEQVKPKVIYERRKARQAKLVAAGGSTPYLNAPSLEANDDSGIFNPNGSNTNIPLNRSSPPEHQQWDAEGRAVGFAADPTLYAPQPKRPTRLTTSQPGSRSGTPPSAASGPAMRERDRPYRHAPLRQDTASSDASWDATQGHTDAYPMSRRAHSPPDSSSLAKIPPPPATRRPSQSTVSHQLPYPLQSGYHPNSAPPPYIPSPTTSTQQSYIPPSAPFAAPSPGNISQQSTPTQANFSPSHIPLPFSQPQGHIPEASESSFYTAQGGHSRTGTEDQYHTCWTFILYARTASVIRCFSFLLEYASRKLGFV</sequence>
<keyword evidence="7 11" id="KW-1133">Transmembrane helix</keyword>
<feature type="transmembrane region" description="Helical" evidence="11">
    <location>
        <begin position="150"/>
        <end position="168"/>
    </location>
</feature>
<protein>
    <recommendedName>
        <fullName evidence="4">Golgi apparatus membrane protein TVP38</fullName>
    </recommendedName>
    <alternativeName>
        <fullName evidence="5">Golgi apparatus membrane protein tvp38</fullName>
    </alternativeName>
</protein>